<proteinExistence type="predicted"/>
<dbReference type="VEuPathDB" id="VectorBase:AATE004520"/>
<organism evidence="1">
    <name type="scientific">Anopheles atroparvus</name>
    <name type="common">European mosquito</name>
    <dbReference type="NCBI Taxonomy" id="41427"/>
    <lineage>
        <taxon>Eukaryota</taxon>
        <taxon>Metazoa</taxon>
        <taxon>Ecdysozoa</taxon>
        <taxon>Arthropoda</taxon>
        <taxon>Hexapoda</taxon>
        <taxon>Insecta</taxon>
        <taxon>Pterygota</taxon>
        <taxon>Neoptera</taxon>
        <taxon>Endopterygota</taxon>
        <taxon>Diptera</taxon>
        <taxon>Nematocera</taxon>
        <taxon>Culicoidea</taxon>
        <taxon>Culicidae</taxon>
        <taxon>Anophelinae</taxon>
        <taxon>Anopheles</taxon>
    </lineage>
</organism>
<reference evidence="1" key="1">
    <citation type="submission" date="2022-08" db="UniProtKB">
        <authorList>
            <consortium name="EnsemblMetazoa"/>
        </authorList>
    </citation>
    <scope>IDENTIFICATION</scope>
    <source>
        <strain evidence="1">EBRO</strain>
    </source>
</reference>
<dbReference type="EnsemblMetazoa" id="AATE004520-RA">
    <property type="protein sequence ID" value="AATE004520-PA.1"/>
    <property type="gene ID" value="AATE004520"/>
</dbReference>
<sequence>MSQVACIRRAELAHLASVRSRIRRRLSPPSSSDLDASENLRLSESLLPCLRIRSRKMRRCVPKLDSRRRGSYWLGECDPLRGGLLAYLSALTSQYEIRQIESSAVSVCHFTTPVPEAAAILCRIESARLLANARVRGEVRAYCVLSVGHVHDGRAWGRPGDVGSPSIVDRLLLMLRNAPDRWNGRSSSGTV</sequence>
<protein>
    <submittedName>
        <fullName evidence="1">Uncharacterized protein</fullName>
    </submittedName>
</protein>
<dbReference type="AlphaFoldDB" id="A0A182IS86"/>
<evidence type="ECO:0000313" key="1">
    <source>
        <dbReference type="EnsemblMetazoa" id="AATE004520-PA.1"/>
    </source>
</evidence>
<name>A0A182IS86_ANOAO</name>
<accession>A0A182IS86</accession>